<feature type="coiled-coil region" evidence="1">
    <location>
        <begin position="49"/>
        <end position="76"/>
    </location>
</feature>
<proteinExistence type="predicted"/>
<protein>
    <recommendedName>
        <fullName evidence="5">Cell division protein FtsL</fullName>
    </recommendedName>
</protein>
<organism evidence="3 4">
    <name type="scientific">candidate division CPR3 bacterium 4484_211</name>
    <dbReference type="NCBI Taxonomy" id="1968527"/>
    <lineage>
        <taxon>Bacteria</taxon>
        <taxon>Bacteria division CPR3</taxon>
    </lineage>
</organism>
<evidence type="ECO:0000313" key="4">
    <source>
        <dbReference type="Proteomes" id="UP000192520"/>
    </source>
</evidence>
<dbReference type="Pfam" id="PF04977">
    <property type="entry name" value="DivIC"/>
    <property type="match status" value="1"/>
</dbReference>
<keyword evidence="1" id="KW-0175">Coiled coil</keyword>
<evidence type="ECO:0000256" key="1">
    <source>
        <dbReference type="SAM" id="Coils"/>
    </source>
</evidence>
<sequence>MPPRLKKNRPIKPQTNNPPSTSWFQRCLILSFMASIFLGSLQIYLANTIGTHGDEIQSQETRLRELNQQICQLEKQINASSSLSYIEKRAREDLEMVKIKKENVVYIRPDYFASLP</sequence>
<dbReference type="EMBL" id="MZGJ01000012">
    <property type="protein sequence ID" value="OQX50954.1"/>
    <property type="molecule type" value="Genomic_DNA"/>
</dbReference>
<reference evidence="4" key="1">
    <citation type="submission" date="2017-03" db="EMBL/GenBank/DDBJ databases">
        <title>Novel pathways for hydrocarbon cycling and metabolic interdependencies in hydrothermal sediment communities.</title>
        <authorList>
            <person name="Dombrowski N."/>
            <person name="Seitz K."/>
            <person name="Teske A."/>
            <person name="Baker B."/>
        </authorList>
    </citation>
    <scope>NUCLEOTIDE SEQUENCE [LARGE SCALE GENOMIC DNA]</scope>
</reference>
<feature type="compositionally biased region" description="Basic residues" evidence="2">
    <location>
        <begin position="1"/>
        <end position="10"/>
    </location>
</feature>
<evidence type="ECO:0000256" key="2">
    <source>
        <dbReference type="SAM" id="MobiDB-lite"/>
    </source>
</evidence>
<dbReference type="Proteomes" id="UP000192520">
    <property type="component" value="Unassembled WGS sequence"/>
</dbReference>
<dbReference type="InterPro" id="IPR007060">
    <property type="entry name" value="FtsL/DivIC"/>
</dbReference>
<evidence type="ECO:0000313" key="3">
    <source>
        <dbReference type="EMBL" id="OQX50954.1"/>
    </source>
</evidence>
<dbReference type="STRING" id="1968527.B5M47_02460"/>
<name>A0A1W9NXZ0_UNCC3</name>
<evidence type="ECO:0008006" key="5">
    <source>
        <dbReference type="Google" id="ProtNLM"/>
    </source>
</evidence>
<feature type="region of interest" description="Disordered" evidence="2">
    <location>
        <begin position="1"/>
        <end position="21"/>
    </location>
</feature>
<dbReference type="AlphaFoldDB" id="A0A1W9NXZ0"/>
<comment type="caution">
    <text evidence="3">The sequence shown here is derived from an EMBL/GenBank/DDBJ whole genome shotgun (WGS) entry which is preliminary data.</text>
</comment>
<gene>
    <name evidence="3" type="ORF">B5M47_02460</name>
</gene>
<accession>A0A1W9NXZ0</accession>